<protein>
    <submittedName>
        <fullName evidence="1">Uncharacterized protein</fullName>
    </submittedName>
</protein>
<dbReference type="Proteomes" id="UP000436522">
    <property type="component" value="Unassembled WGS sequence"/>
</dbReference>
<proteinExistence type="predicted"/>
<reference evidence="1 2" key="1">
    <citation type="submission" date="2019-12" db="EMBL/GenBank/DDBJ databases">
        <title>Roseobacter cerasinus sp. nov., isolated from seawater around aquaculture.</title>
        <authorList>
            <person name="Muramatsu S."/>
            <person name="Takabe Y."/>
            <person name="Mori K."/>
            <person name="Takaichi S."/>
            <person name="Hanada S."/>
        </authorList>
    </citation>
    <scope>NUCLEOTIDE SEQUENCE [LARGE SCALE GENOMIC DNA]</scope>
    <source>
        <strain evidence="1 2">AI77</strain>
    </source>
</reference>
<dbReference type="OrthoDB" id="8100530at2"/>
<comment type="caution">
    <text evidence="1">The sequence shown here is derived from an EMBL/GenBank/DDBJ whole genome shotgun (WGS) entry which is preliminary data.</text>
</comment>
<gene>
    <name evidence="1" type="ORF">So717_38550</name>
</gene>
<accession>A0A640VWS5</accession>
<dbReference type="EMBL" id="BLIV01000009">
    <property type="protein sequence ID" value="GFE52102.1"/>
    <property type="molecule type" value="Genomic_DNA"/>
</dbReference>
<organism evidence="1 2">
    <name type="scientific">Roseobacter cerasinus</name>
    <dbReference type="NCBI Taxonomy" id="2602289"/>
    <lineage>
        <taxon>Bacteria</taxon>
        <taxon>Pseudomonadati</taxon>
        <taxon>Pseudomonadota</taxon>
        <taxon>Alphaproteobacteria</taxon>
        <taxon>Rhodobacterales</taxon>
        <taxon>Roseobacteraceae</taxon>
        <taxon>Roseobacter</taxon>
    </lineage>
</organism>
<evidence type="ECO:0000313" key="2">
    <source>
        <dbReference type="Proteomes" id="UP000436522"/>
    </source>
</evidence>
<sequence length="73" mass="8493">MSEKHDKFRELAEGRTNKALEAIVRLGKLSNRQLYEWDDGEVRKIVKALKEAVSDVERKFSSPKSVSENRFKL</sequence>
<dbReference type="AlphaFoldDB" id="A0A640VWS5"/>
<evidence type="ECO:0000313" key="1">
    <source>
        <dbReference type="EMBL" id="GFE52102.1"/>
    </source>
</evidence>
<name>A0A640VWS5_9RHOB</name>
<keyword evidence="2" id="KW-1185">Reference proteome</keyword>